<keyword evidence="7" id="KW-1185">Reference proteome</keyword>
<sequence>MKNKSYCSLLSFSAVLMLAFLSSCSAQKKNDVLANPWKVKQQIEKSVIVPVFKKQTYNIVDFGAKSGGIDNNSEAFKKAIAACTENGGGKVIVPAGKFLTGPIHLDNNVNLHLEDGAEILFSTKSSDYPLVKTTFEGTECMNHSPLIYAYNKKNIAVTGKGILNGQADNDNWWYWCGAKQYGWKEGRGNQNDPQNRIRLVESGEQNVPVEQRIFGEGSYLRPNFIEFHTCTDALIKDVKIINAPFWVIHPMKSTNVTVDGVTVESHGPNNDGCDPEYSKNVIIKNCTFNTGDDCIAIKSGKDGDGRRVAMKSENIIVKDCMMLDGHGGVVMGSEMTGGIKNVFVENCKMDSPNLDRAIRIKSNSRRGGIVENVFVRNIEVGQVKEAVLRINMFYNVYGNQTGNFIPQVKNVILENVKVKNGGKFGVLAQGYKELPIDNVVLKNVTIDKVGKAYSIENVTNIQFINTTINGEKVESPK</sequence>
<evidence type="ECO:0000256" key="3">
    <source>
        <dbReference type="ARBA" id="ARBA00023295"/>
    </source>
</evidence>
<feature type="signal peptide" evidence="5">
    <location>
        <begin position="1"/>
        <end position="28"/>
    </location>
</feature>
<evidence type="ECO:0000313" key="7">
    <source>
        <dbReference type="Proteomes" id="UP000027064"/>
    </source>
</evidence>
<dbReference type="InterPro" id="IPR011050">
    <property type="entry name" value="Pectin_lyase_fold/virulence"/>
</dbReference>
<reference evidence="6 7" key="1">
    <citation type="submission" date="2014-05" db="EMBL/GenBank/DDBJ databases">
        <title>Genome Sequence of Flavobacterium sp. EM1321.</title>
        <authorList>
            <person name="Shin S.-K."/>
            <person name="Yi H."/>
        </authorList>
    </citation>
    <scope>NUCLEOTIDE SEQUENCE [LARGE SCALE GENOMIC DNA]</scope>
    <source>
        <strain evidence="6 7">EM1321</strain>
    </source>
</reference>
<dbReference type="PATRIC" id="fig|1492738.3.peg.1012"/>
<accession>A0A066WTG5</accession>
<comment type="caution">
    <text evidence="6">The sequence shown here is derived from an EMBL/GenBank/DDBJ whole genome shotgun (WGS) entry which is preliminary data.</text>
</comment>
<protein>
    <submittedName>
        <fullName evidence="6">Glycoside hydrolase</fullName>
    </submittedName>
</protein>
<evidence type="ECO:0000256" key="4">
    <source>
        <dbReference type="RuleBase" id="RU361169"/>
    </source>
</evidence>
<dbReference type="InterPro" id="IPR006626">
    <property type="entry name" value="PbH1"/>
</dbReference>
<dbReference type="EMBL" id="JNCA01000009">
    <property type="protein sequence ID" value="KDN55828.1"/>
    <property type="molecule type" value="Genomic_DNA"/>
</dbReference>
<name>A0A066WTG5_9FLAO</name>
<comment type="similarity">
    <text evidence="1 4">Belongs to the glycosyl hydrolase 28 family.</text>
</comment>
<dbReference type="GO" id="GO:0004650">
    <property type="term" value="F:polygalacturonase activity"/>
    <property type="evidence" value="ECO:0007669"/>
    <property type="project" value="InterPro"/>
</dbReference>
<dbReference type="InterPro" id="IPR051801">
    <property type="entry name" value="GH28_Enzymes"/>
</dbReference>
<dbReference type="PROSITE" id="PS51257">
    <property type="entry name" value="PROKAR_LIPOPROTEIN"/>
    <property type="match status" value="1"/>
</dbReference>
<evidence type="ECO:0000313" key="6">
    <source>
        <dbReference type="EMBL" id="KDN55828.1"/>
    </source>
</evidence>
<keyword evidence="3 4" id="KW-0326">Glycosidase</keyword>
<dbReference type="AlphaFoldDB" id="A0A066WTG5"/>
<dbReference type="InterPro" id="IPR000743">
    <property type="entry name" value="Glyco_hydro_28"/>
</dbReference>
<dbReference type="SUPFAM" id="SSF51126">
    <property type="entry name" value="Pectin lyase-like"/>
    <property type="match status" value="1"/>
</dbReference>
<evidence type="ECO:0000256" key="1">
    <source>
        <dbReference type="ARBA" id="ARBA00008834"/>
    </source>
</evidence>
<dbReference type="RefSeq" id="WP_035658575.1">
    <property type="nucleotide sequence ID" value="NZ_JNCA01000009.1"/>
</dbReference>
<dbReference type="Pfam" id="PF00295">
    <property type="entry name" value="Glyco_hydro_28"/>
    <property type="match status" value="1"/>
</dbReference>
<keyword evidence="2 4" id="KW-0378">Hydrolase</keyword>
<dbReference type="SMART" id="SM00710">
    <property type="entry name" value="PbH1"/>
    <property type="match status" value="6"/>
</dbReference>
<dbReference type="eggNOG" id="COG5434">
    <property type="taxonomic scope" value="Bacteria"/>
</dbReference>
<evidence type="ECO:0000256" key="2">
    <source>
        <dbReference type="ARBA" id="ARBA00022801"/>
    </source>
</evidence>
<dbReference type="STRING" id="1492738.FEM21_10190"/>
<dbReference type="InterPro" id="IPR012334">
    <property type="entry name" value="Pectin_lyas_fold"/>
</dbReference>
<dbReference type="PANTHER" id="PTHR31339:SF9">
    <property type="entry name" value="PLASMIN AND FIBRONECTIN-BINDING PROTEIN A"/>
    <property type="match status" value="1"/>
</dbReference>
<dbReference type="OrthoDB" id="9795222at2"/>
<dbReference type="PROSITE" id="PS00502">
    <property type="entry name" value="POLYGALACTURONASE"/>
    <property type="match status" value="1"/>
</dbReference>
<feature type="chain" id="PRO_5001633225" evidence="5">
    <location>
        <begin position="29"/>
        <end position="477"/>
    </location>
</feature>
<dbReference type="Gene3D" id="2.160.20.10">
    <property type="entry name" value="Single-stranded right-handed beta-helix, Pectin lyase-like"/>
    <property type="match status" value="1"/>
</dbReference>
<proteinExistence type="inferred from homology"/>
<evidence type="ECO:0000256" key="5">
    <source>
        <dbReference type="SAM" id="SignalP"/>
    </source>
</evidence>
<dbReference type="PANTHER" id="PTHR31339">
    <property type="entry name" value="PECTIN LYASE-RELATED"/>
    <property type="match status" value="1"/>
</dbReference>
<organism evidence="6 7">
    <name type="scientific">Flavobacterium seoulense</name>
    <dbReference type="NCBI Taxonomy" id="1492738"/>
    <lineage>
        <taxon>Bacteria</taxon>
        <taxon>Pseudomonadati</taxon>
        <taxon>Bacteroidota</taxon>
        <taxon>Flavobacteriia</taxon>
        <taxon>Flavobacteriales</taxon>
        <taxon>Flavobacteriaceae</taxon>
        <taxon>Flavobacterium</taxon>
    </lineage>
</organism>
<gene>
    <name evidence="6" type="ORF">FEM21_10190</name>
</gene>
<dbReference type="Proteomes" id="UP000027064">
    <property type="component" value="Unassembled WGS sequence"/>
</dbReference>
<dbReference type="GO" id="GO:0005975">
    <property type="term" value="P:carbohydrate metabolic process"/>
    <property type="evidence" value="ECO:0007669"/>
    <property type="project" value="InterPro"/>
</dbReference>
<keyword evidence="5" id="KW-0732">Signal</keyword>